<evidence type="ECO:0000256" key="2">
    <source>
        <dbReference type="ARBA" id="ARBA00022679"/>
    </source>
</evidence>
<keyword evidence="2" id="KW-0808">Transferase</keyword>
<dbReference type="InterPro" id="IPR050065">
    <property type="entry name" value="GlmU-like"/>
</dbReference>
<evidence type="ECO:0000313" key="6">
    <source>
        <dbReference type="EMBL" id="ARF10567.1"/>
    </source>
</evidence>
<evidence type="ECO:0000259" key="5">
    <source>
        <dbReference type="Pfam" id="PF00483"/>
    </source>
</evidence>
<organism evidence="6">
    <name type="scientific">Hokovirus HKV1</name>
    <dbReference type="NCBI Taxonomy" id="1977638"/>
    <lineage>
        <taxon>Viruses</taxon>
        <taxon>Varidnaviria</taxon>
        <taxon>Bamfordvirae</taxon>
        <taxon>Nucleocytoviricota</taxon>
        <taxon>Megaviricetes</taxon>
        <taxon>Imitervirales</taxon>
        <taxon>Mimiviridae</taxon>
        <taxon>Klosneuvirinae</taxon>
        <taxon>Hokovirus</taxon>
    </lineage>
</organism>
<gene>
    <name evidence="6" type="ORF">Hokovirus_2_94</name>
</gene>
<evidence type="ECO:0000256" key="3">
    <source>
        <dbReference type="ARBA" id="ARBA00022695"/>
    </source>
</evidence>
<sequence length="247" mass="28214">MDIYVTILCGGKGSRMNSDIPKVLHKVKGQEMVTRIINEIILLNPKKILIIVNNNNINQIKDTINETINKTNKTINIKYIIQKKQLGTGDAVKCSIETLKNKNGINLIINGDMPLIKYEIIQNIINDYVLNINNIFMLITGITLNDPGKNGRIFIEDNNVKIIEYKDCNENEITNNLINVGIYCVDIQTLINNIIKIDNNNAQNEYYLTDLIKFIKPNKVHILENKYSKYILGVNDINELEIVNNIN</sequence>
<dbReference type="InterPro" id="IPR005835">
    <property type="entry name" value="NTP_transferase_dom"/>
</dbReference>
<dbReference type="EMBL" id="KY684104">
    <property type="protein sequence ID" value="ARF10567.1"/>
    <property type="molecule type" value="Genomic_DNA"/>
</dbReference>
<dbReference type="PANTHER" id="PTHR43584">
    <property type="entry name" value="NUCLEOTIDYL TRANSFERASE"/>
    <property type="match status" value="1"/>
</dbReference>
<feature type="domain" description="Nucleotidyl transferase" evidence="5">
    <location>
        <begin position="7"/>
        <end position="212"/>
    </location>
</feature>
<dbReference type="GO" id="GO:0003977">
    <property type="term" value="F:UDP-N-acetylglucosamine diphosphorylase activity"/>
    <property type="evidence" value="ECO:0007669"/>
    <property type="project" value="UniProtKB-EC"/>
</dbReference>
<accession>A0A1V0SFS6</accession>
<evidence type="ECO:0000256" key="4">
    <source>
        <dbReference type="ARBA" id="ARBA00048493"/>
    </source>
</evidence>
<comment type="catalytic activity">
    <reaction evidence="4">
        <text>N-acetyl-alpha-D-glucosamine 1-phosphate + UTP + H(+) = UDP-N-acetyl-alpha-D-glucosamine + diphosphate</text>
        <dbReference type="Rhea" id="RHEA:13509"/>
        <dbReference type="ChEBI" id="CHEBI:15378"/>
        <dbReference type="ChEBI" id="CHEBI:33019"/>
        <dbReference type="ChEBI" id="CHEBI:46398"/>
        <dbReference type="ChEBI" id="CHEBI:57705"/>
        <dbReference type="ChEBI" id="CHEBI:57776"/>
        <dbReference type="EC" id="2.7.7.23"/>
    </reaction>
</comment>
<dbReference type="SUPFAM" id="SSF53448">
    <property type="entry name" value="Nucleotide-diphospho-sugar transferases"/>
    <property type="match status" value="1"/>
</dbReference>
<dbReference type="PANTHER" id="PTHR43584:SF3">
    <property type="entry name" value="BIFUNCTIONAL PROTEIN GLMU"/>
    <property type="match status" value="1"/>
</dbReference>
<evidence type="ECO:0000256" key="1">
    <source>
        <dbReference type="ARBA" id="ARBA00012457"/>
    </source>
</evidence>
<dbReference type="InterPro" id="IPR029044">
    <property type="entry name" value="Nucleotide-diphossugar_trans"/>
</dbReference>
<dbReference type="Gene3D" id="3.90.550.10">
    <property type="entry name" value="Spore Coat Polysaccharide Biosynthesis Protein SpsA, Chain A"/>
    <property type="match status" value="1"/>
</dbReference>
<dbReference type="Pfam" id="PF00483">
    <property type="entry name" value="NTP_transferase"/>
    <property type="match status" value="1"/>
</dbReference>
<keyword evidence="3" id="KW-0548">Nucleotidyltransferase</keyword>
<proteinExistence type="predicted"/>
<name>A0A1V0SFS6_9VIRU</name>
<protein>
    <recommendedName>
        <fullName evidence="1">UDP-N-acetylglucosamine diphosphorylase</fullName>
        <ecNumber evidence="1">2.7.7.23</ecNumber>
    </recommendedName>
</protein>
<reference evidence="6" key="1">
    <citation type="journal article" date="2017" name="Science">
        <title>Giant viruses with an expanded complement of translation system components.</title>
        <authorList>
            <person name="Schulz F."/>
            <person name="Yutin N."/>
            <person name="Ivanova N.N."/>
            <person name="Ortega D.R."/>
            <person name="Lee T.K."/>
            <person name="Vierheilig J."/>
            <person name="Daims H."/>
            <person name="Horn M."/>
            <person name="Wagner M."/>
            <person name="Jensen G.J."/>
            <person name="Kyrpides N.C."/>
            <person name="Koonin E.V."/>
            <person name="Woyke T."/>
        </authorList>
    </citation>
    <scope>NUCLEOTIDE SEQUENCE</scope>
    <source>
        <strain evidence="6">HKV1</strain>
    </source>
</reference>
<dbReference type="EC" id="2.7.7.23" evidence="1"/>